<evidence type="ECO:0000313" key="2">
    <source>
        <dbReference type="EMBL" id="MEL1242666.1"/>
    </source>
</evidence>
<keyword evidence="1" id="KW-0812">Transmembrane</keyword>
<dbReference type="EMBL" id="JBBYHR010000001">
    <property type="protein sequence ID" value="MEL1242666.1"/>
    <property type="molecule type" value="Genomic_DNA"/>
</dbReference>
<name>A0ABU9HRS3_9FLAO</name>
<proteinExistence type="predicted"/>
<evidence type="ECO:0000256" key="1">
    <source>
        <dbReference type="SAM" id="Phobius"/>
    </source>
</evidence>
<reference evidence="2 3" key="1">
    <citation type="submission" date="2024-04" db="EMBL/GenBank/DDBJ databases">
        <title>Flavobacterium sp. DGU11 16S ribosomal RNA gene Genome sequencing and assembly.</title>
        <authorList>
            <person name="Park S."/>
        </authorList>
    </citation>
    <scope>NUCLEOTIDE SEQUENCE [LARGE SCALE GENOMIC DNA]</scope>
    <source>
        <strain evidence="2 3">DGU11</strain>
    </source>
</reference>
<accession>A0ABU9HRS3</accession>
<gene>
    <name evidence="2" type="ORF">AAEO56_00215</name>
</gene>
<dbReference type="RefSeq" id="WP_341694992.1">
    <property type="nucleotide sequence ID" value="NZ_JBBYHR010000001.1"/>
</dbReference>
<feature type="transmembrane region" description="Helical" evidence="1">
    <location>
        <begin position="52"/>
        <end position="77"/>
    </location>
</feature>
<keyword evidence="1" id="KW-0472">Membrane</keyword>
<sequence>MDFRKPKTLLLSPLIVIAASFAVFLIDFIFLAGNGSVGTYGVNKTIGWAWQIGEIVSVFSIISFVLFVFGYILLWIVGLRVNKIISIVNLCILLFLPVVWAIEHLRDEYMFTFLTAAGVIISLIINTVFAILYKSKDKQGGR</sequence>
<dbReference type="Proteomes" id="UP001464555">
    <property type="component" value="Unassembled WGS sequence"/>
</dbReference>
<feature type="transmembrane region" description="Helical" evidence="1">
    <location>
        <begin position="109"/>
        <end position="133"/>
    </location>
</feature>
<comment type="caution">
    <text evidence="2">The sequence shown here is derived from an EMBL/GenBank/DDBJ whole genome shotgun (WGS) entry which is preliminary data.</text>
</comment>
<keyword evidence="1" id="KW-1133">Transmembrane helix</keyword>
<feature type="transmembrane region" description="Helical" evidence="1">
    <location>
        <begin position="84"/>
        <end position="103"/>
    </location>
</feature>
<keyword evidence="3" id="KW-1185">Reference proteome</keyword>
<feature type="transmembrane region" description="Helical" evidence="1">
    <location>
        <begin position="9"/>
        <end position="32"/>
    </location>
</feature>
<evidence type="ECO:0000313" key="3">
    <source>
        <dbReference type="Proteomes" id="UP001464555"/>
    </source>
</evidence>
<protein>
    <submittedName>
        <fullName evidence="2">Uncharacterized protein</fullName>
    </submittedName>
</protein>
<organism evidence="2 3">
    <name type="scientific">Flavobacterium arundinis</name>
    <dbReference type="NCBI Taxonomy" id="3139143"/>
    <lineage>
        <taxon>Bacteria</taxon>
        <taxon>Pseudomonadati</taxon>
        <taxon>Bacteroidota</taxon>
        <taxon>Flavobacteriia</taxon>
        <taxon>Flavobacteriales</taxon>
        <taxon>Flavobacteriaceae</taxon>
        <taxon>Flavobacterium</taxon>
    </lineage>
</organism>